<feature type="domain" description="Helicase C-terminal" evidence="1">
    <location>
        <begin position="86"/>
        <end position="122"/>
    </location>
</feature>
<dbReference type="SUPFAM" id="SSF52540">
    <property type="entry name" value="P-loop containing nucleoside triphosphate hydrolases"/>
    <property type="match status" value="1"/>
</dbReference>
<reference evidence="3" key="1">
    <citation type="submission" date="2016-11" db="UniProtKB">
        <authorList>
            <consortium name="WormBaseParasite"/>
        </authorList>
    </citation>
    <scope>IDENTIFICATION</scope>
</reference>
<sequence>MHTPNHLEVMCSILNIGCSHFYILIGKMMKDTLSLGTKVLKGLYVLKVSCLKPLNLPNRIKRIELGNQDKNGYFLCLTSFFYLLLSRAPKERSQSLMDFKEKKIPFLICTDVAARGIDVHGVPFGKMF</sequence>
<protein>
    <submittedName>
        <fullName evidence="3">Helicase C-terminal domain-containing protein</fullName>
    </submittedName>
</protein>
<keyword evidence="2" id="KW-1185">Reference proteome</keyword>
<dbReference type="InterPro" id="IPR027417">
    <property type="entry name" value="P-loop_NTPase"/>
</dbReference>
<dbReference type="Gene3D" id="3.40.50.300">
    <property type="entry name" value="P-loop containing nucleotide triphosphate hydrolases"/>
    <property type="match status" value="1"/>
</dbReference>
<dbReference type="Proteomes" id="UP000095283">
    <property type="component" value="Unplaced"/>
</dbReference>
<evidence type="ECO:0000313" key="2">
    <source>
        <dbReference type="Proteomes" id="UP000095283"/>
    </source>
</evidence>
<dbReference type="InterPro" id="IPR001650">
    <property type="entry name" value="Helicase_C-like"/>
</dbReference>
<dbReference type="WBParaSite" id="Hba_02231">
    <property type="protein sequence ID" value="Hba_02231"/>
    <property type="gene ID" value="Hba_02231"/>
</dbReference>
<name>A0A1I7WC23_HETBA</name>
<evidence type="ECO:0000259" key="1">
    <source>
        <dbReference type="Pfam" id="PF00271"/>
    </source>
</evidence>
<evidence type="ECO:0000313" key="3">
    <source>
        <dbReference type="WBParaSite" id="Hba_02231"/>
    </source>
</evidence>
<proteinExistence type="predicted"/>
<organism evidence="2 3">
    <name type="scientific">Heterorhabditis bacteriophora</name>
    <name type="common">Entomopathogenic nematode worm</name>
    <dbReference type="NCBI Taxonomy" id="37862"/>
    <lineage>
        <taxon>Eukaryota</taxon>
        <taxon>Metazoa</taxon>
        <taxon>Ecdysozoa</taxon>
        <taxon>Nematoda</taxon>
        <taxon>Chromadorea</taxon>
        <taxon>Rhabditida</taxon>
        <taxon>Rhabditina</taxon>
        <taxon>Rhabditomorpha</taxon>
        <taxon>Strongyloidea</taxon>
        <taxon>Heterorhabditidae</taxon>
        <taxon>Heterorhabditis</taxon>
    </lineage>
</organism>
<dbReference type="Pfam" id="PF00271">
    <property type="entry name" value="Helicase_C"/>
    <property type="match status" value="1"/>
</dbReference>
<accession>A0A1I7WC23</accession>
<dbReference type="AlphaFoldDB" id="A0A1I7WC23"/>